<dbReference type="EMBL" id="VSSQ01104049">
    <property type="protein sequence ID" value="MPN44716.1"/>
    <property type="molecule type" value="Genomic_DNA"/>
</dbReference>
<sequence>MQLVTAQKIDHKKQTGRNTLFLFHHLVDLLFGGELRLKFLDLRFFVFDAFLDGLVLLVSDFQRMMDKITLKEQEGHGECNGAQQRKSNHGSGSLGILRLGRRQSRTDQLFSVLKKEYCTSLKGVFPFGPDNILGFNSDPDCFIQSGRRVGRV</sequence>
<accession>A0A645I1J8</accession>
<proteinExistence type="predicted"/>
<gene>
    <name evidence="2" type="ORF">SDC9_192281</name>
</gene>
<organism evidence="2">
    <name type="scientific">bioreactor metagenome</name>
    <dbReference type="NCBI Taxonomy" id="1076179"/>
    <lineage>
        <taxon>unclassified sequences</taxon>
        <taxon>metagenomes</taxon>
        <taxon>ecological metagenomes</taxon>
    </lineage>
</organism>
<reference evidence="2" key="1">
    <citation type="submission" date="2019-08" db="EMBL/GenBank/DDBJ databases">
        <authorList>
            <person name="Kucharzyk K."/>
            <person name="Murdoch R.W."/>
            <person name="Higgins S."/>
            <person name="Loffler F."/>
        </authorList>
    </citation>
    <scope>NUCLEOTIDE SEQUENCE</scope>
</reference>
<dbReference type="AlphaFoldDB" id="A0A645I1J8"/>
<evidence type="ECO:0000256" key="1">
    <source>
        <dbReference type="SAM" id="MobiDB-lite"/>
    </source>
</evidence>
<evidence type="ECO:0000313" key="2">
    <source>
        <dbReference type="EMBL" id="MPN44716.1"/>
    </source>
</evidence>
<feature type="region of interest" description="Disordered" evidence="1">
    <location>
        <begin position="75"/>
        <end position="95"/>
    </location>
</feature>
<name>A0A645I1J8_9ZZZZ</name>
<protein>
    <submittedName>
        <fullName evidence="2">Uncharacterized protein</fullName>
    </submittedName>
</protein>
<comment type="caution">
    <text evidence="2">The sequence shown here is derived from an EMBL/GenBank/DDBJ whole genome shotgun (WGS) entry which is preliminary data.</text>
</comment>